<evidence type="ECO:0000256" key="2">
    <source>
        <dbReference type="ARBA" id="ARBA00009657"/>
    </source>
</evidence>
<comment type="subcellular location">
    <subcellularLocation>
        <location evidence="1">Cell membrane</location>
        <topology evidence="1">Multi-pass membrane protein</topology>
    </subcellularLocation>
</comment>
<reference evidence="11" key="1">
    <citation type="submission" date="2019-03" db="EMBL/GenBank/DDBJ databases">
        <authorList>
            <person name="Warren W.C."/>
            <person name="Johnson G.S."/>
        </authorList>
    </citation>
    <scope>NUCLEOTIDE SEQUENCE [LARGE SCALE GENOMIC DNA]</scope>
    <source>
        <strain evidence="11">Basenji</strain>
    </source>
</reference>
<proteinExistence type="inferred from homology"/>
<organism evidence="11 12">
    <name type="scientific">Canis lupus familiaris</name>
    <name type="common">Dog</name>
    <name type="synonym">Canis familiaris</name>
    <dbReference type="NCBI Taxonomy" id="9615"/>
    <lineage>
        <taxon>Eukaryota</taxon>
        <taxon>Metazoa</taxon>
        <taxon>Chordata</taxon>
        <taxon>Craniata</taxon>
        <taxon>Vertebrata</taxon>
        <taxon>Euteleostomi</taxon>
        <taxon>Mammalia</taxon>
        <taxon>Eutheria</taxon>
        <taxon>Laurasiatheria</taxon>
        <taxon>Carnivora</taxon>
        <taxon>Caniformia</taxon>
        <taxon>Canidae</taxon>
        <taxon>Canis</taxon>
    </lineage>
</organism>
<dbReference type="SUPFAM" id="SSF103473">
    <property type="entry name" value="MFS general substrate transporter"/>
    <property type="match status" value="1"/>
</dbReference>
<evidence type="ECO:0000256" key="4">
    <source>
        <dbReference type="ARBA" id="ARBA00022692"/>
    </source>
</evidence>
<dbReference type="GO" id="GO:0055085">
    <property type="term" value="P:transmembrane transport"/>
    <property type="evidence" value="ECO:0007669"/>
    <property type="project" value="InterPro"/>
</dbReference>
<dbReference type="InterPro" id="IPR002350">
    <property type="entry name" value="Kazal_dom"/>
</dbReference>
<dbReference type="PANTHER" id="PTHR11388:SF87">
    <property type="entry name" value="SOLUTE CARRIER ORGANIC ANION TRANSPORTER FAMILY MEMBER 2B1"/>
    <property type="match status" value="1"/>
</dbReference>
<dbReference type="GO" id="GO:0005886">
    <property type="term" value="C:plasma membrane"/>
    <property type="evidence" value="ECO:0007669"/>
    <property type="project" value="UniProtKB-SubCell"/>
</dbReference>
<gene>
    <name evidence="11" type="primary">SLCO2B1</name>
</gene>
<dbReference type="Ensembl" id="ENSCAFT00030031674.1">
    <property type="protein sequence ID" value="ENSCAFP00030027625.1"/>
    <property type="gene ID" value="ENSCAFG00030016967.1"/>
</dbReference>
<dbReference type="Gene3D" id="2.120.10.10">
    <property type="match status" value="1"/>
</dbReference>
<dbReference type="InterPro" id="IPR004156">
    <property type="entry name" value="OATP"/>
</dbReference>
<keyword evidence="3" id="KW-1003">Cell membrane</keyword>
<evidence type="ECO:0000256" key="5">
    <source>
        <dbReference type="ARBA" id="ARBA00022989"/>
    </source>
</evidence>
<dbReference type="Gene3D" id="1.20.1250.20">
    <property type="entry name" value="MFS general substrate transporter like domains"/>
    <property type="match status" value="1"/>
</dbReference>
<evidence type="ECO:0000256" key="3">
    <source>
        <dbReference type="ARBA" id="ARBA00022475"/>
    </source>
</evidence>
<evidence type="ECO:0000259" key="10">
    <source>
        <dbReference type="PROSITE" id="PS51465"/>
    </source>
</evidence>
<keyword evidence="4 9" id="KW-0812">Transmembrane</keyword>
<feature type="compositionally biased region" description="Polar residues" evidence="8">
    <location>
        <begin position="1109"/>
        <end position="1122"/>
    </location>
</feature>
<sequence>MEEPESRGEVMEEVTSCSFNSPLFQQEDKRGITYRIPALLYIPPTHTFLAFAEKRSTSRDEDALHLVLRRGLRTGHSVQWEPLKPLMEAMLPGHRTMNPCPVWEQKSGCVYLFFICVRGHVTERQQVMSGRNAARLCFICSQDAGCSWSEVRDLTEEVIGAEVKRWATFAVGPGHGIQLQSGRLIIPAYAYYIPYWFFCFRLPCKAKPHSLMIYSDDLGATWHHGRLIKPTATVECEVAEVTGRAGDPVLYCSARTPNRCRAEAFSINNGECFQRPALSNQLCEPPHGCQGSVVSFRPLEILHGYQDLNGKDSPTIQQSPLLDSSLWPEQEGGILSKSWLLYSHPTSKKRRVNLGIYLNQTPLDAACWSRPWILHCGPCGYSDLAALEKEGLFGCLFECGTKRECEQIAFRLFTDREILSHMHEDSTGPGPVGEEAQMPDKDTKAMMSVEDTPGGKACPNPQDLRPSVFYSIKFFVLCHSLLQLAQLMISGYLKSSISTVEKRFGLSSQTSGLLAAFNEVGNTALIVFVSYFGSRVHRPRLIGYGAVVVALAGLLMSLPHFISEPYRYDHTSPDMPQDYEASLCQPTTLVPAPTPAPSNSSCSSNTEAQHLAVVGIMFMAQTLLGVGSVPIQPFGISYIDDFAHNSNSPLYLGILFAITMMGPGMAYGLGGLMLRLYVDIDRMPEGGIRLTSKDPRWVGAWWLGFLISAAAVALAAIPYFFFPKEMPKEKHELRFRRRVLAASASTVSKGEDSPSEKSPGASQEKHDGLAQIAPDLTVIQFIKVFPRVLLRTLRHPIFLLVVLSQVCTSSMVAGMATFLPKFLERQFSVTASYANLLIGSLTIPSAIMGIVLGGVLVKRLHLGPMRCGILCLLGALSCLLLSLPLFFMGCPTHQIAGITRQPGNLPGPELFPACSEPCSCPLDDFNPVCDPRAHVEYLTPCQAGCTSPVAQEALDKSQVFYTNCSCVAGGGPVSAGSCDSACSHLVLPFMFLVSLGAALASLTHTPSFMLILRGVKKEDKTLAVGIQFMLLRVLAWMPSPVIHGSAIDTTCVHWAQSCGRRAVCRYYDHDLLRNRFVGLQFFFKTGSLACFALILAILRQQVKEEGTQVTVSTSGPQQQLLASGSGKKPEESSV</sequence>
<feature type="domain" description="Kazal-like" evidence="10">
    <location>
        <begin position="908"/>
        <end position="968"/>
    </location>
</feature>
<feature type="transmembrane region" description="Helical" evidence="9">
    <location>
        <begin position="831"/>
        <end position="857"/>
    </location>
</feature>
<dbReference type="Proteomes" id="UP000694429">
    <property type="component" value="Chromosome 21"/>
</dbReference>
<dbReference type="PROSITE" id="PS51465">
    <property type="entry name" value="KAZAL_2"/>
    <property type="match status" value="1"/>
</dbReference>
<keyword evidence="5 9" id="KW-1133">Transmembrane helix</keyword>
<reference evidence="11" key="2">
    <citation type="submission" date="2025-08" db="UniProtKB">
        <authorList>
            <consortium name="Ensembl"/>
        </authorList>
    </citation>
    <scope>IDENTIFICATION</scope>
</reference>
<dbReference type="InterPro" id="IPR036278">
    <property type="entry name" value="Sialidase_sf"/>
</dbReference>
<feature type="region of interest" description="Disordered" evidence="8">
    <location>
        <begin position="745"/>
        <end position="764"/>
    </location>
</feature>
<evidence type="ECO:0000256" key="1">
    <source>
        <dbReference type="ARBA" id="ARBA00004651"/>
    </source>
</evidence>
<feature type="transmembrane region" description="Helical" evidence="9">
    <location>
        <begin position="608"/>
        <end position="629"/>
    </location>
</feature>
<dbReference type="AlphaFoldDB" id="A0A8C0NK20"/>
<evidence type="ECO:0000313" key="12">
    <source>
        <dbReference type="Proteomes" id="UP000694429"/>
    </source>
</evidence>
<dbReference type="CDD" id="cd15482">
    <property type="entry name" value="Sialidase_non-viral"/>
    <property type="match status" value="1"/>
</dbReference>
<accession>A0A8C0NK20</accession>
<feature type="transmembrane region" description="Helical" evidence="9">
    <location>
        <begin position="541"/>
        <end position="562"/>
    </location>
</feature>
<name>A0A8C0NK20_CANLF</name>
<evidence type="ECO:0000256" key="9">
    <source>
        <dbReference type="SAM" id="Phobius"/>
    </source>
</evidence>
<feature type="transmembrane region" description="Helical" evidence="9">
    <location>
        <begin position="985"/>
        <end position="1002"/>
    </location>
</feature>
<evidence type="ECO:0000313" key="11">
    <source>
        <dbReference type="Ensembl" id="ENSCAFP00030027625.1"/>
    </source>
</evidence>
<dbReference type="PANTHER" id="PTHR11388">
    <property type="entry name" value="ORGANIC ANION TRANSPORTER"/>
    <property type="match status" value="1"/>
</dbReference>
<feature type="region of interest" description="Disordered" evidence="8">
    <location>
        <begin position="1109"/>
        <end position="1134"/>
    </location>
</feature>
<feature type="transmembrane region" description="Helical" evidence="9">
    <location>
        <begin position="513"/>
        <end position="534"/>
    </location>
</feature>
<dbReference type="Pfam" id="PF03137">
    <property type="entry name" value="OATP"/>
    <property type="match status" value="1"/>
</dbReference>
<feature type="transmembrane region" description="Helical" evidence="9">
    <location>
        <begin position="797"/>
        <end position="819"/>
    </location>
</feature>
<evidence type="ECO:0000256" key="6">
    <source>
        <dbReference type="ARBA" id="ARBA00023136"/>
    </source>
</evidence>
<dbReference type="NCBIfam" id="TIGR00805">
    <property type="entry name" value="oat"/>
    <property type="match status" value="1"/>
</dbReference>
<feature type="transmembrane region" description="Helical" evidence="9">
    <location>
        <begin position="1076"/>
        <end position="1098"/>
    </location>
</feature>
<feature type="transmembrane region" description="Helical" evidence="9">
    <location>
        <begin position="1022"/>
        <end position="1039"/>
    </location>
</feature>
<evidence type="ECO:0000256" key="8">
    <source>
        <dbReference type="SAM" id="MobiDB-lite"/>
    </source>
</evidence>
<keyword evidence="7" id="KW-1015">Disulfide bond</keyword>
<feature type="transmembrane region" description="Helical" evidence="9">
    <location>
        <begin position="698"/>
        <end position="722"/>
    </location>
</feature>
<comment type="similarity">
    <text evidence="2">Belongs to the organo anion transporter (TC 2.A.60) family.</text>
</comment>
<protein>
    <submittedName>
        <fullName evidence="11">Solute carrier organic anion transporter family member 2B1</fullName>
    </submittedName>
</protein>
<dbReference type="Pfam" id="PF13088">
    <property type="entry name" value="BNR_2"/>
    <property type="match status" value="1"/>
</dbReference>
<feature type="transmembrane region" description="Helical" evidence="9">
    <location>
        <begin position="869"/>
        <end position="889"/>
    </location>
</feature>
<evidence type="ECO:0000256" key="7">
    <source>
        <dbReference type="ARBA" id="ARBA00023157"/>
    </source>
</evidence>
<dbReference type="InterPro" id="IPR036259">
    <property type="entry name" value="MFS_trans_sf"/>
</dbReference>
<dbReference type="SUPFAM" id="SSF50939">
    <property type="entry name" value="Sialidases"/>
    <property type="match status" value="1"/>
</dbReference>
<dbReference type="InterPro" id="IPR011040">
    <property type="entry name" value="Sialidase"/>
</dbReference>
<feature type="transmembrane region" description="Helical" evidence="9">
    <location>
        <begin position="650"/>
        <end position="678"/>
    </location>
</feature>
<keyword evidence="6 9" id="KW-0472">Membrane</keyword>
<dbReference type="OrthoDB" id="5062115at2759"/>